<dbReference type="PANTHER" id="PTHR31306:SF10">
    <property type="entry name" value="ALPHA-1,6-MANNOSYLTRANSFERASE MNN11-RELATED"/>
    <property type="match status" value="1"/>
</dbReference>
<dbReference type="Pfam" id="PF05637">
    <property type="entry name" value="Glyco_transf_34"/>
    <property type="match status" value="1"/>
</dbReference>
<comment type="caution">
    <text evidence="5">The sequence shown here is derived from an EMBL/GenBank/DDBJ whole genome shotgun (WGS) entry which is preliminary data.</text>
</comment>
<evidence type="ECO:0000256" key="4">
    <source>
        <dbReference type="SAM" id="Phobius"/>
    </source>
</evidence>
<reference evidence="5" key="1">
    <citation type="submission" date="2020-02" db="EMBL/GenBank/DDBJ databases">
        <authorList>
            <person name="Palmer J.M."/>
        </authorList>
    </citation>
    <scope>NUCLEOTIDE SEQUENCE</scope>
    <source>
        <strain evidence="5">EPUS1.4</strain>
        <tissue evidence="5">Thallus</tissue>
    </source>
</reference>
<dbReference type="GO" id="GO:0006487">
    <property type="term" value="P:protein N-linked glycosylation"/>
    <property type="evidence" value="ECO:0007669"/>
    <property type="project" value="TreeGrafter"/>
</dbReference>
<keyword evidence="4" id="KW-1133">Transmembrane helix</keyword>
<keyword evidence="1" id="KW-0328">Glycosyltransferase</keyword>
<keyword evidence="4" id="KW-0472">Membrane</keyword>
<protein>
    <submittedName>
        <fullName evidence="5">Uncharacterized protein</fullName>
    </submittedName>
</protein>
<dbReference type="OrthoDB" id="205108at2759"/>
<proteinExistence type="predicted"/>
<feature type="transmembrane region" description="Helical" evidence="4">
    <location>
        <begin position="31"/>
        <end position="51"/>
    </location>
</feature>
<keyword evidence="4" id="KW-0812">Transmembrane</keyword>
<dbReference type="InterPro" id="IPR008630">
    <property type="entry name" value="Glyco_trans_34"/>
</dbReference>
<evidence type="ECO:0000256" key="1">
    <source>
        <dbReference type="ARBA" id="ARBA00022676"/>
    </source>
</evidence>
<evidence type="ECO:0000256" key="2">
    <source>
        <dbReference type="ARBA" id="ARBA00022679"/>
    </source>
</evidence>
<dbReference type="GO" id="GO:0000009">
    <property type="term" value="F:alpha-1,6-mannosyltransferase activity"/>
    <property type="evidence" value="ECO:0007669"/>
    <property type="project" value="TreeGrafter"/>
</dbReference>
<evidence type="ECO:0000256" key="3">
    <source>
        <dbReference type="SAM" id="MobiDB-lite"/>
    </source>
</evidence>
<dbReference type="AlphaFoldDB" id="A0A8H7AR37"/>
<dbReference type="EMBL" id="JAACFV010000015">
    <property type="protein sequence ID" value="KAF7511999.1"/>
    <property type="molecule type" value="Genomic_DNA"/>
</dbReference>
<feature type="region of interest" description="Disordered" evidence="3">
    <location>
        <begin position="1"/>
        <end position="21"/>
    </location>
</feature>
<evidence type="ECO:0000313" key="6">
    <source>
        <dbReference type="Proteomes" id="UP000606974"/>
    </source>
</evidence>
<name>A0A8H7AR37_9EURO</name>
<keyword evidence="6" id="KW-1185">Reference proteome</keyword>
<keyword evidence="2" id="KW-0808">Transferase</keyword>
<evidence type="ECO:0000313" key="5">
    <source>
        <dbReference type="EMBL" id="KAF7511999.1"/>
    </source>
</evidence>
<gene>
    <name evidence="5" type="ORF">GJ744_002712</name>
</gene>
<sequence length="340" mass="39360">MHFALPPRKTSQPPPYARASRKTSYFRHQQLRLVGYIVCGILTIYLLFHYVTFSDSLVESAPPGTPPVVIVTVLDEQHMSDEYITNIRANREDYAARQGYENFFTSVANYTRYTEPSPSSWTLIPALRHALTKYPYSTHFFSLSPYALIMSPSLSLEEHVLAPAKLESVMRKDVPVVPPDSVIHTFSHLKGNKVDLVMTQDTENLGHGSFILRRGEWAKFFLDTWFNPLYRTYNFQKAEGHALEHIVQWHPTILAKMALGKDNDQPQTQNALFQDGDLLVHFHGCRAAPERDCEKEMKPYYEDWQREVRRLDAPLPRRTHARNRAAFSRSWFSVLFNSIR</sequence>
<dbReference type="GO" id="GO:0000136">
    <property type="term" value="C:mannan polymerase complex"/>
    <property type="evidence" value="ECO:0007669"/>
    <property type="project" value="TreeGrafter"/>
</dbReference>
<organism evidence="5 6">
    <name type="scientific">Endocarpon pusillum</name>
    <dbReference type="NCBI Taxonomy" id="364733"/>
    <lineage>
        <taxon>Eukaryota</taxon>
        <taxon>Fungi</taxon>
        <taxon>Dikarya</taxon>
        <taxon>Ascomycota</taxon>
        <taxon>Pezizomycotina</taxon>
        <taxon>Eurotiomycetes</taxon>
        <taxon>Chaetothyriomycetidae</taxon>
        <taxon>Verrucariales</taxon>
        <taxon>Verrucariaceae</taxon>
        <taxon>Endocarpon</taxon>
    </lineage>
</organism>
<accession>A0A8H7AR37</accession>
<dbReference type="Proteomes" id="UP000606974">
    <property type="component" value="Unassembled WGS sequence"/>
</dbReference>
<dbReference type="PANTHER" id="PTHR31306">
    <property type="entry name" value="ALPHA-1,6-MANNOSYLTRANSFERASE MNN11-RELATED"/>
    <property type="match status" value="1"/>
</dbReference>